<dbReference type="Pfam" id="PF00903">
    <property type="entry name" value="Glyoxalase"/>
    <property type="match status" value="1"/>
</dbReference>
<evidence type="ECO:0000259" key="3">
    <source>
        <dbReference type="PROSITE" id="PS51819"/>
    </source>
</evidence>
<dbReference type="GO" id="GO:0046491">
    <property type="term" value="P:L-methylmalonyl-CoA metabolic process"/>
    <property type="evidence" value="ECO:0007669"/>
    <property type="project" value="TreeGrafter"/>
</dbReference>
<dbReference type="InterPro" id="IPR037523">
    <property type="entry name" value="VOC_core"/>
</dbReference>
<name>A0A212LWW7_9FIRM</name>
<keyword evidence="2" id="KW-0175">Coiled coil</keyword>
<reference evidence="4" key="1">
    <citation type="submission" date="2016-08" db="EMBL/GenBank/DDBJ databases">
        <authorList>
            <person name="Seilhamer J.J."/>
        </authorList>
    </citation>
    <scope>NUCLEOTIDE SEQUENCE</scope>
    <source>
        <strain evidence="4">86</strain>
    </source>
</reference>
<dbReference type="PANTHER" id="PTHR43048">
    <property type="entry name" value="METHYLMALONYL-COA EPIMERASE"/>
    <property type="match status" value="1"/>
</dbReference>
<gene>
    <name evidence="4" type="ORF">KL86SPO_40493</name>
</gene>
<keyword evidence="4" id="KW-0560">Oxidoreductase</keyword>
<dbReference type="PANTHER" id="PTHR43048:SF3">
    <property type="entry name" value="METHYLMALONYL-COA EPIMERASE, MITOCHONDRIAL"/>
    <property type="match status" value="1"/>
</dbReference>
<dbReference type="RefSeq" id="WP_075752459.1">
    <property type="nucleotide sequence ID" value="NZ_LT608335.1"/>
</dbReference>
<protein>
    <submittedName>
        <fullName evidence="4">Glyoxalase/bleomycin resistance protein/dioxygenase</fullName>
    </submittedName>
</protein>
<feature type="domain" description="VOC" evidence="3">
    <location>
        <begin position="3"/>
        <end position="121"/>
    </location>
</feature>
<evidence type="ECO:0000256" key="2">
    <source>
        <dbReference type="SAM" id="Coils"/>
    </source>
</evidence>
<evidence type="ECO:0000256" key="1">
    <source>
        <dbReference type="ARBA" id="ARBA00022723"/>
    </source>
</evidence>
<dbReference type="InterPro" id="IPR029068">
    <property type="entry name" value="Glyas_Bleomycin-R_OHBP_Dase"/>
</dbReference>
<dbReference type="EMBL" id="FMJE01000004">
    <property type="protein sequence ID" value="SCM82008.1"/>
    <property type="molecule type" value="Genomic_DNA"/>
</dbReference>
<dbReference type="Gene3D" id="3.10.180.10">
    <property type="entry name" value="2,3-Dihydroxybiphenyl 1,2-Dioxygenase, domain 1"/>
    <property type="match status" value="1"/>
</dbReference>
<dbReference type="AlphaFoldDB" id="A0A212LWW7"/>
<accession>A0A212LWW7</accession>
<proteinExistence type="predicted"/>
<dbReference type="PROSITE" id="PS51819">
    <property type="entry name" value="VOC"/>
    <property type="match status" value="1"/>
</dbReference>
<dbReference type="GO" id="GO:0046872">
    <property type="term" value="F:metal ion binding"/>
    <property type="evidence" value="ECO:0007669"/>
    <property type="project" value="UniProtKB-KW"/>
</dbReference>
<keyword evidence="1" id="KW-0479">Metal-binding</keyword>
<dbReference type="GO" id="GO:0004493">
    <property type="term" value="F:methylmalonyl-CoA epimerase activity"/>
    <property type="evidence" value="ECO:0007669"/>
    <property type="project" value="TreeGrafter"/>
</dbReference>
<evidence type="ECO:0000313" key="4">
    <source>
        <dbReference type="EMBL" id="SCM82008.1"/>
    </source>
</evidence>
<sequence>MYNIAHIGVVVKDADKSLEFYTTVLGCTREESYQDERIRLEFIKAGQQTIELIQYKEDAVSDRGPGIIDHIAFLVNDLEAELAKLRQQQVRLLLDQPKISGNKKLMFFSGPDGERLEFIQKL</sequence>
<dbReference type="InterPro" id="IPR051785">
    <property type="entry name" value="MMCE/EMCE_epimerase"/>
</dbReference>
<organism evidence="4">
    <name type="scientific">uncultured Sporomusa sp</name>
    <dbReference type="NCBI Taxonomy" id="307249"/>
    <lineage>
        <taxon>Bacteria</taxon>
        <taxon>Bacillati</taxon>
        <taxon>Bacillota</taxon>
        <taxon>Negativicutes</taxon>
        <taxon>Selenomonadales</taxon>
        <taxon>Sporomusaceae</taxon>
        <taxon>Sporomusa</taxon>
        <taxon>environmental samples</taxon>
    </lineage>
</organism>
<dbReference type="InterPro" id="IPR004360">
    <property type="entry name" value="Glyas_Fos-R_dOase_dom"/>
</dbReference>
<keyword evidence="4" id="KW-0223">Dioxygenase</keyword>
<dbReference type="GO" id="GO:0051213">
    <property type="term" value="F:dioxygenase activity"/>
    <property type="evidence" value="ECO:0007669"/>
    <property type="project" value="UniProtKB-KW"/>
</dbReference>
<dbReference type="SUPFAM" id="SSF54593">
    <property type="entry name" value="Glyoxalase/Bleomycin resistance protein/Dihydroxybiphenyl dioxygenase"/>
    <property type="match status" value="1"/>
</dbReference>
<feature type="coiled-coil region" evidence="2">
    <location>
        <begin position="68"/>
        <end position="95"/>
    </location>
</feature>